<dbReference type="EC" id="2.3.1.5" evidence="2"/>
<reference evidence="4" key="2">
    <citation type="submission" date="2021-09" db="EMBL/GenBank/DDBJ databases">
        <authorList>
            <person name="Jia N."/>
            <person name="Wang J."/>
            <person name="Shi W."/>
            <person name="Du L."/>
            <person name="Sun Y."/>
            <person name="Zhan W."/>
            <person name="Jiang J."/>
            <person name="Wang Q."/>
            <person name="Zhang B."/>
            <person name="Ji P."/>
            <person name="Sakyi L.B."/>
            <person name="Cui X."/>
            <person name="Yuan T."/>
            <person name="Jiang B."/>
            <person name="Yang W."/>
            <person name="Lam T.T.-Y."/>
            <person name="Chang Q."/>
            <person name="Ding S."/>
            <person name="Wang X."/>
            <person name="Zhu J."/>
            <person name="Ruan X."/>
            <person name="Zhao L."/>
            <person name="Wei J."/>
            <person name="Que T."/>
            <person name="Du C."/>
            <person name="Cheng J."/>
            <person name="Dai P."/>
            <person name="Han X."/>
            <person name="Huang E."/>
            <person name="Gao Y."/>
            <person name="Liu J."/>
            <person name="Shao H."/>
            <person name="Ye R."/>
            <person name="Li L."/>
            <person name="Wei W."/>
            <person name="Wang X."/>
            <person name="Wang C."/>
            <person name="Huo Q."/>
            <person name="Li W."/>
            <person name="Guo W."/>
            <person name="Chen H."/>
            <person name="Chen S."/>
            <person name="Zhou L."/>
            <person name="Zhou L."/>
            <person name="Ni X."/>
            <person name="Tian J."/>
            <person name="Zhou Y."/>
            <person name="Sheng Y."/>
            <person name="Liu T."/>
            <person name="Pan Y."/>
            <person name="Xia L."/>
            <person name="Li J."/>
            <person name="Zhao F."/>
            <person name="Cao W."/>
        </authorList>
    </citation>
    <scope>NUCLEOTIDE SEQUENCE</scope>
    <source>
        <strain evidence="4">Rmic-2018</strain>
        <tissue evidence="4">Larvae</tissue>
    </source>
</reference>
<dbReference type="GO" id="GO:0004060">
    <property type="term" value="F:arylamine N-acetyltransferase activity"/>
    <property type="evidence" value="ECO:0007669"/>
    <property type="project" value="UniProtKB-EC"/>
</dbReference>
<dbReference type="PANTHER" id="PTHR11786:SF0">
    <property type="entry name" value="ARYLAMINE N-ACETYLTRANSFERASE 4-RELATED"/>
    <property type="match status" value="1"/>
</dbReference>
<dbReference type="VEuPathDB" id="VectorBase:LOC119173793"/>
<accession>A0A9J6DZQ3</accession>
<protein>
    <recommendedName>
        <fullName evidence="2">arylamine N-acetyltransferase</fullName>
        <ecNumber evidence="2">2.3.1.5</ecNumber>
    </recommendedName>
</protein>
<dbReference type="InterPro" id="IPR038765">
    <property type="entry name" value="Papain-like_cys_pep_sf"/>
</dbReference>
<name>A0A9J6DZQ3_RHIMP</name>
<dbReference type="EMBL" id="JABSTU010000006">
    <property type="protein sequence ID" value="KAH8027353.1"/>
    <property type="molecule type" value="Genomic_DNA"/>
</dbReference>
<organism evidence="4 5">
    <name type="scientific">Rhipicephalus microplus</name>
    <name type="common">Cattle tick</name>
    <name type="synonym">Boophilus microplus</name>
    <dbReference type="NCBI Taxonomy" id="6941"/>
    <lineage>
        <taxon>Eukaryota</taxon>
        <taxon>Metazoa</taxon>
        <taxon>Ecdysozoa</taxon>
        <taxon>Arthropoda</taxon>
        <taxon>Chelicerata</taxon>
        <taxon>Arachnida</taxon>
        <taxon>Acari</taxon>
        <taxon>Parasitiformes</taxon>
        <taxon>Ixodida</taxon>
        <taxon>Ixodoidea</taxon>
        <taxon>Ixodidae</taxon>
        <taxon>Rhipicephalinae</taxon>
        <taxon>Rhipicephalus</taxon>
        <taxon>Boophilus</taxon>
    </lineage>
</organism>
<dbReference type="AlphaFoldDB" id="A0A9J6DZQ3"/>
<evidence type="ECO:0000313" key="5">
    <source>
        <dbReference type="Proteomes" id="UP000821866"/>
    </source>
</evidence>
<evidence type="ECO:0000256" key="1">
    <source>
        <dbReference type="ARBA" id="ARBA00006547"/>
    </source>
</evidence>
<dbReference type="Pfam" id="PF00797">
    <property type="entry name" value="Acetyltransf_2"/>
    <property type="match status" value="1"/>
</dbReference>
<reference evidence="4" key="1">
    <citation type="journal article" date="2020" name="Cell">
        <title>Large-Scale Comparative Analyses of Tick Genomes Elucidate Their Genetic Diversity and Vector Capacities.</title>
        <authorList>
            <consortium name="Tick Genome and Microbiome Consortium (TIGMIC)"/>
            <person name="Jia N."/>
            <person name="Wang J."/>
            <person name="Shi W."/>
            <person name="Du L."/>
            <person name="Sun Y."/>
            <person name="Zhan W."/>
            <person name="Jiang J.F."/>
            <person name="Wang Q."/>
            <person name="Zhang B."/>
            <person name="Ji P."/>
            <person name="Bell-Sakyi L."/>
            <person name="Cui X.M."/>
            <person name="Yuan T.T."/>
            <person name="Jiang B.G."/>
            <person name="Yang W.F."/>
            <person name="Lam T.T."/>
            <person name="Chang Q.C."/>
            <person name="Ding S.J."/>
            <person name="Wang X.J."/>
            <person name="Zhu J.G."/>
            <person name="Ruan X.D."/>
            <person name="Zhao L."/>
            <person name="Wei J.T."/>
            <person name="Ye R.Z."/>
            <person name="Que T.C."/>
            <person name="Du C.H."/>
            <person name="Zhou Y.H."/>
            <person name="Cheng J.X."/>
            <person name="Dai P.F."/>
            <person name="Guo W.B."/>
            <person name="Han X.H."/>
            <person name="Huang E.J."/>
            <person name="Li L.F."/>
            <person name="Wei W."/>
            <person name="Gao Y.C."/>
            <person name="Liu J.Z."/>
            <person name="Shao H.Z."/>
            <person name="Wang X."/>
            <person name="Wang C.C."/>
            <person name="Yang T.C."/>
            <person name="Huo Q.B."/>
            <person name="Li W."/>
            <person name="Chen H.Y."/>
            <person name="Chen S.E."/>
            <person name="Zhou L.G."/>
            <person name="Ni X.B."/>
            <person name="Tian J.H."/>
            <person name="Sheng Y."/>
            <person name="Liu T."/>
            <person name="Pan Y.S."/>
            <person name="Xia L.Y."/>
            <person name="Li J."/>
            <person name="Zhao F."/>
            <person name="Cao W.C."/>
        </authorList>
    </citation>
    <scope>NUCLEOTIDE SEQUENCE</scope>
    <source>
        <strain evidence="4">Rmic-2018</strain>
    </source>
</reference>
<dbReference type="Gene3D" id="3.30.2140.10">
    <property type="entry name" value="Arylamine N-acetyltransferase"/>
    <property type="match status" value="1"/>
</dbReference>
<evidence type="ECO:0000256" key="3">
    <source>
        <dbReference type="SAM" id="MobiDB-lite"/>
    </source>
</evidence>
<dbReference type="PANTHER" id="PTHR11786">
    <property type="entry name" value="N-HYDROXYARYLAMINE O-ACETYLTRANSFERASE"/>
    <property type="match status" value="1"/>
</dbReference>
<gene>
    <name evidence="4" type="ORF">HPB51_004705</name>
</gene>
<sequence length="146" mass="16073">MEPLSDSCAESYLKFLKADKPTEPTLDYLDRLIRVHLERVTFENVDVLLQRRVSLDAETVLGKVTGRGRGGYCFELNSLFGRLLLALGYSLKPEGGPLAPHDSRRLGQTHAAVPHGPAGRAGRQRPLHRGRGHRAVRTAPGTARGR</sequence>
<evidence type="ECO:0000256" key="2">
    <source>
        <dbReference type="ARBA" id="ARBA00012701"/>
    </source>
</evidence>
<dbReference type="Proteomes" id="UP000821866">
    <property type="component" value="Chromosome 4"/>
</dbReference>
<keyword evidence="5" id="KW-1185">Reference proteome</keyword>
<feature type="region of interest" description="Disordered" evidence="3">
    <location>
        <begin position="96"/>
        <end position="146"/>
    </location>
</feature>
<evidence type="ECO:0000313" key="4">
    <source>
        <dbReference type="EMBL" id="KAH8027353.1"/>
    </source>
</evidence>
<proteinExistence type="inferred from homology"/>
<dbReference type="SUPFAM" id="SSF54001">
    <property type="entry name" value="Cysteine proteinases"/>
    <property type="match status" value="1"/>
</dbReference>
<comment type="similarity">
    <text evidence="1">Belongs to the arylamine N-acetyltransferase family.</text>
</comment>
<dbReference type="InterPro" id="IPR001447">
    <property type="entry name" value="Arylamine_N-AcTrfase"/>
</dbReference>
<feature type="compositionally biased region" description="Basic residues" evidence="3">
    <location>
        <begin position="122"/>
        <end position="136"/>
    </location>
</feature>
<comment type="caution">
    <text evidence="4">The sequence shown here is derived from an EMBL/GenBank/DDBJ whole genome shotgun (WGS) entry which is preliminary data.</text>
</comment>